<protein>
    <submittedName>
        <fullName evidence="5">Iron-containing alcohol dehydrogenase</fullName>
    </submittedName>
</protein>
<evidence type="ECO:0000256" key="2">
    <source>
        <dbReference type="ARBA" id="ARBA00023002"/>
    </source>
</evidence>
<dbReference type="FunFam" id="3.40.50.1970:FF:000003">
    <property type="entry name" value="Alcohol dehydrogenase, iron-containing"/>
    <property type="match status" value="1"/>
</dbReference>
<dbReference type="Pfam" id="PF25137">
    <property type="entry name" value="ADH_Fe_C"/>
    <property type="match status" value="1"/>
</dbReference>
<dbReference type="InterPro" id="IPR045910">
    <property type="entry name" value="AdhA-like"/>
</dbReference>
<feature type="domain" description="Fe-containing alcohol dehydrogenase-like C-terminal" evidence="4">
    <location>
        <begin position="205"/>
        <end position="398"/>
    </location>
</feature>
<comment type="caution">
    <text evidence="5">The sequence shown here is derived from an EMBL/GenBank/DDBJ whole genome shotgun (WGS) entry which is preliminary data.</text>
</comment>
<evidence type="ECO:0000256" key="1">
    <source>
        <dbReference type="ARBA" id="ARBA00007358"/>
    </source>
</evidence>
<keyword evidence="2" id="KW-0560">Oxidoreductase</keyword>
<dbReference type="Pfam" id="PF00465">
    <property type="entry name" value="Fe-ADH"/>
    <property type="match status" value="1"/>
</dbReference>
<evidence type="ECO:0000259" key="4">
    <source>
        <dbReference type="Pfam" id="PF25137"/>
    </source>
</evidence>
<reference evidence="5" key="2">
    <citation type="submission" date="2021-04" db="EMBL/GenBank/DDBJ databases">
        <authorList>
            <person name="Gilroy R."/>
        </authorList>
    </citation>
    <scope>NUCLEOTIDE SEQUENCE</scope>
    <source>
        <strain evidence="5">5032</strain>
    </source>
</reference>
<dbReference type="EMBL" id="DWZD01000015">
    <property type="protein sequence ID" value="HJA78326.1"/>
    <property type="molecule type" value="Genomic_DNA"/>
</dbReference>
<evidence type="ECO:0000259" key="3">
    <source>
        <dbReference type="Pfam" id="PF00465"/>
    </source>
</evidence>
<dbReference type="Proteomes" id="UP000823821">
    <property type="component" value="Unassembled WGS sequence"/>
</dbReference>
<gene>
    <name evidence="5" type="ORF">H9784_01960</name>
</gene>
<dbReference type="Gene3D" id="3.40.50.1970">
    <property type="match status" value="1"/>
</dbReference>
<dbReference type="InterPro" id="IPR056798">
    <property type="entry name" value="ADH_Fe_C"/>
</dbReference>
<dbReference type="Gene3D" id="1.20.1090.10">
    <property type="entry name" value="Dehydroquinate synthase-like - alpha domain"/>
    <property type="match status" value="1"/>
</dbReference>
<evidence type="ECO:0000313" key="6">
    <source>
        <dbReference type="Proteomes" id="UP000823821"/>
    </source>
</evidence>
<proteinExistence type="inferred from homology"/>
<dbReference type="InterPro" id="IPR039697">
    <property type="entry name" value="Alcohol_dehydrogenase_Fe"/>
</dbReference>
<dbReference type="CDD" id="cd08186">
    <property type="entry name" value="Fe-ADH-like"/>
    <property type="match status" value="1"/>
</dbReference>
<dbReference type="PANTHER" id="PTHR11496:SF102">
    <property type="entry name" value="ALCOHOL DEHYDROGENASE 4"/>
    <property type="match status" value="1"/>
</dbReference>
<dbReference type="GO" id="GO:0046872">
    <property type="term" value="F:metal ion binding"/>
    <property type="evidence" value="ECO:0007669"/>
    <property type="project" value="InterPro"/>
</dbReference>
<dbReference type="SUPFAM" id="SSF56796">
    <property type="entry name" value="Dehydroquinate synthase-like"/>
    <property type="match status" value="1"/>
</dbReference>
<reference evidence="5" key="1">
    <citation type="journal article" date="2021" name="PeerJ">
        <title>Extensive microbial diversity within the chicken gut microbiome revealed by metagenomics and culture.</title>
        <authorList>
            <person name="Gilroy R."/>
            <person name="Ravi A."/>
            <person name="Getino M."/>
            <person name="Pursley I."/>
            <person name="Horton D.L."/>
            <person name="Alikhan N.F."/>
            <person name="Baker D."/>
            <person name="Gharbi K."/>
            <person name="Hall N."/>
            <person name="Watson M."/>
            <person name="Adriaenssens E.M."/>
            <person name="Foster-Nyarko E."/>
            <person name="Jarju S."/>
            <person name="Secka A."/>
            <person name="Antonio M."/>
            <person name="Oren A."/>
            <person name="Chaudhuri R.R."/>
            <person name="La Ragione R."/>
            <person name="Hildebrand F."/>
            <person name="Pallen M.J."/>
        </authorList>
    </citation>
    <scope>NUCLEOTIDE SEQUENCE</scope>
    <source>
        <strain evidence="5">5032</strain>
    </source>
</reference>
<dbReference type="InterPro" id="IPR001670">
    <property type="entry name" value="ADH_Fe/GldA"/>
</dbReference>
<accession>A0A9D2HKD1</accession>
<dbReference type="AlphaFoldDB" id="A0A9D2HKD1"/>
<dbReference type="GO" id="GO:0004022">
    <property type="term" value="F:alcohol dehydrogenase (NAD+) activity"/>
    <property type="evidence" value="ECO:0007669"/>
    <property type="project" value="TreeGrafter"/>
</dbReference>
<organism evidence="5 6">
    <name type="scientific">Candidatus Desulfovibrio intestinavium</name>
    <dbReference type="NCBI Taxonomy" id="2838534"/>
    <lineage>
        <taxon>Bacteria</taxon>
        <taxon>Pseudomonadati</taxon>
        <taxon>Thermodesulfobacteriota</taxon>
        <taxon>Desulfovibrionia</taxon>
        <taxon>Desulfovibrionales</taxon>
        <taxon>Desulfovibrionaceae</taxon>
        <taxon>Desulfovibrio</taxon>
    </lineage>
</organism>
<comment type="similarity">
    <text evidence="1">Belongs to the iron-containing alcohol dehydrogenase family.</text>
</comment>
<evidence type="ECO:0000313" key="5">
    <source>
        <dbReference type="EMBL" id="HJA78326.1"/>
    </source>
</evidence>
<feature type="domain" description="Alcohol dehydrogenase iron-type/glycerol dehydrogenase GldA" evidence="3">
    <location>
        <begin position="19"/>
        <end position="190"/>
    </location>
</feature>
<dbReference type="PANTHER" id="PTHR11496">
    <property type="entry name" value="ALCOHOL DEHYDROGENASE"/>
    <property type="match status" value="1"/>
</dbReference>
<name>A0A9D2HKD1_9BACT</name>
<sequence>MWDESLDYNVVREIRTKTTTYLGVGAIDKIDDIFAALKEEGIAAILCVTGGHSYKLTGAWDKVEAAAAKHGMRLALYNKVTPNPTTDSVDEAAALGREAGVGAVLCIGGGSPIDCGKSAAILLANPGKTGEDLYCYKFTPRTALPIVAINLTHGTGSEVNRFAVATVTHLNYKPAIAYDCIYPRFAIDDPALMSALSPNQTRYVSIDAVNHVVEAATTTCSNPFAVMLAAETIRLVHANLPRILAHPDNLRARYDLAYAAMMAGAAFDNGMLHLTHALEHPLSAVKPTLSHGLGLAMLLPAVIEECYPARPQVLAHILKPIVPGLSGMPDEAPKVARAVEQWLFGLGVTEKLSAVGFGEADVDTLCDLVEKTPSLDLLVSLAPVEGNRERVARIYRNSLAPLR</sequence>